<dbReference type="InterPro" id="IPR055206">
    <property type="entry name" value="DEXQc_SUV3"/>
</dbReference>
<dbReference type="GO" id="GO:0016787">
    <property type="term" value="F:hydrolase activity"/>
    <property type="evidence" value="ECO:0007669"/>
    <property type="project" value="UniProtKB-KW"/>
</dbReference>
<dbReference type="GO" id="GO:0045025">
    <property type="term" value="C:mitochondrial degradosome"/>
    <property type="evidence" value="ECO:0007669"/>
    <property type="project" value="TreeGrafter"/>
</dbReference>
<dbReference type="InterPro" id="IPR050699">
    <property type="entry name" value="RNA-DNA_Helicase"/>
</dbReference>
<evidence type="ECO:0000256" key="10">
    <source>
        <dbReference type="SAM" id="MobiDB-lite"/>
    </source>
</evidence>
<dbReference type="GO" id="GO:0003724">
    <property type="term" value="F:RNA helicase activity"/>
    <property type="evidence" value="ECO:0007669"/>
    <property type="project" value="UniProtKB-EC"/>
</dbReference>
<dbReference type="GO" id="GO:0000965">
    <property type="term" value="P:mitochondrial RNA 3'-end processing"/>
    <property type="evidence" value="ECO:0007669"/>
    <property type="project" value="TreeGrafter"/>
</dbReference>
<dbReference type="FunFam" id="3.40.50.300:FF:000957">
    <property type="entry name" value="ATP-dependent RNA helicase SUV3L, mitochondrial"/>
    <property type="match status" value="1"/>
</dbReference>
<dbReference type="CDD" id="cd18805">
    <property type="entry name" value="SF2_C_suv3"/>
    <property type="match status" value="1"/>
</dbReference>
<dbReference type="Pfam" id="PF00271">
    <property type="entry name" value="Helicase_C"/>
    <property type="match status" value="1"/>
</dbReference>
<keyword evidence="7" id="KW-0809">Transit peptide</keyword>
<feature type="compositionally biased region" description="Basic and acidic residues" evidence="10">
    <location>
        <begin position="676"/>
        <end position="685"/>
    </location>
</feature>
<dbReference type="Pfam" id="PF22527">
    <property type="entry name" value="DEXQc_Suv3"/>
    <property type="match status" value="1"/>
</dbReference>
<comment type="catalytic activity">
    <reaction evidence="9">
        <text>ATP + H2O = ADP + phosphate + H(+)</text>
        <dbReference type="Rhea" id="RHEA:13065"/>
        <dbReference type="ChEBI" id="CHEBI:15377"/>
        <dbReference type="ChEBI" id="CHEBI:15378"/>
        <dbReference type="ChEBI" id="CHEBI:30616"/>
        <dbReference type="ChEBI" id="CHEBI:43474"/>
        <dbReference type="ChEBI" id="CHEBI:456216"/>
        <dbReference type="EC" id="3.6.4.13"/>
    </reaction>
</comment>
<dbReference type="PANTHER" id="PTHR12131">
    <property type="entry name" value="ATP-DEPENDENT RNA AND DNA HELICASE"/>
    <property type="match status" value="1"/>
</dbReference>
<evidence type="ECO:0000256" key="8">
    <source>
        <dbReference type="ARBA" id="ARBA00023128"/>
    </source>
</evidence>
<accession>A0A8H7CXE9</accession>
<proteinExistence type="predicted"/>
<reference evidence="12" key="1">
    <citation type="submission" date="2020-05" db="EMBL/GenBank/DDBJ databases">
        <title>Mycena genomes resolve the evolution of fungal bioluminescence.</title>
        <authorList>
            <person name="Tsai I.J."/>
        </authorList>
    </citation>
    <scope>NUCLEOTIDE SEQUENCE</scope>
    <source>
        <strain evidence="12">CCC161011</strain>
    </source>
</reference>
<dbReference type="InterPro" id="IPR022192">
    <property type="entry name" value="SUV3_C"/>
</dbReference>
<dbReference type="EMBL" id="JACAZI010000008">
    <property type="protein sequence ID" value="KAF7353860.1"/>
    <property type="molecule type" value="Genomic_DNA"/>
</dbReference>
<dbReference type="PANTHER" id="PTHR12131:SF1">
    <property type="entry name" value="ATP-DEPENDENT RNA HELICASE SUPV3L1, MITOCHONDRIAL-RELATED"/>
    <property type="match status" value="1"/>
</dbReference>
<organism evidence="12 13">
    <name type="scientific">Mycena venus</name>
    <dbReference type="NCBI Taxonomy" id="2733690"/>
    <lineage>
        <taxon>Eukaryota</taxon>
        <taxon>Fungi</taxon>
        <taxon>Dikarya</taxon>
        <taxon>Basidiomycota</taxon>
        <taxon>Agaricomycotina</taxon>
        <taxon>Agaricomycetes</taxon>
        <taxon>Agaricomycetidae</taxon>
        <taxon>Agaricales</taxon>
        <taxon>Marasmiineae</taxon>
        <taxon>Mycenaceae</taxon>
        <taxon>Mycena</taxon>
    </lineage>
</organism>
<dbReference type="GO" id="GO:0005524">
    <property type="term" value="F:ATP binding"/>
    <property type="evidence" value="ECO:0007669"/>
    <property type="project" value="UniProtKB-KW"/>
</dbReference>
<name>A0A8H7CXE9_9AGAR</name>
<comment type="caution">
    <text evidence="12">The sequence shown here is derived from an EMBL/GenBank/DDBJ whole genome shotgun (WGS) entry which is preliminary data.</text>
</comment>
<dbReference type="PROSITE" id="PS51194">
    <property type="entry name" value="HELICASE_CTER"/>
    <property type="match status" value="1"/>
</dbReference>
<evidence type="ECO:0000256" key="3">
    <source>
        <dbReference type="ARBA" id="ARBA00022741"/>
    </source>
</evidence>
<dbReference type="AlphaFoldDB" id="A0A8H7CXE9"/>
<comment type="subcellular location">
    <subcellularLocation>
        <location evidence="1">Mitochondrion</location>
    </subcellularLocation>
</comment>
<evidence type="ECO:0000259" key="11">
    <source>
        <dbReference type="PROSITE" id="PS51194"/>
    </source>
</evidence>
<dbReference type="Gene3D" id="1.20.58.1080">
    <property type="match status" value="1"/>
</dbReference>
<dbReference type="InterPro" id="IPR044774">
    <property type="entry name" value="Suv3_DEXQc"/>
</dbReference>
<dbReference type="InterPro" id="IPR027417">
    <property type="entry name" value="P-loop_NTPase"/>
</dbReference>
<evidence type="ECO:0000256" key="4">
    <source>
        <dbReference type="ARBA" id="ARBA00022801"/>
    </source>
</evidence>
<keyword evidence="3" id="KW-0547">Nucleotide-binding</keyword>
<dbReference type="CDD" id="cd17913">
    <property type="entry name" value="DEXQc_Suv3"/>
    <property type="match status" value="1"/>
</dbReference>
<evidence type="ECO:0000256" key="6">
    <source>
        <dbReference type="ARBA" id="ARBA00022840"/>
    </source>
</evidence>
<feature type="compositionally biased region" description="Polar residues" evidence="10">
    <location>
        <begin position="663"/>
        <end position="672"/>
    </location>
</feature>
<evidence type="ECO:0000256" key="2">
    <source>
        <dbReference type="ARBA" id="ARBA00012552"/>
    </source>
</evidence>
<feature type="region of interest" description="Disordered" evidence="10">
    <location>
        <begin position="663"/>
        <end position="690"/>
    </location>
</feature>
<dbReference type="Gene3D" id="1.20.272.40">
    <property type="match status" value="1"/>
</dbReference>
<evidence type="ECO:0000256" key="9">
    <source>
        <dbReference type="ARBA" id="ARBA00047984"/>
    </source>
</evidence>
<evidence type="ECO:0000313" key="13">
    <source>
        <dbReference type="Proteomes" id="UP000620124"/>
    </source>
</evidence>
<evidence type="ECO:0000313" key="12">
    <source>
        <dbReference type="EMBL" id="KAF7353860.1"/>
    </source>
</evidence>
<dbReference type="InterPro" id="IPR001650">
    <property type="entry name" value="Helicase_C-like"/>
</dbReference>
<dbReference type="EC" id="3.6.4.13" evidence="2"/>
<evidence type="ECO:0000256" key="7">
    <source>
        <dbReference type="ARBA" id="ARBA00022946"/>
    </source>
</evidence>
<gene>
    <name evidence="12" type="ORF">MVEN_01071700</name>
</gene>
<evidence type="ECO:0000256" key="5">
    <source>
        <dbReference type="ARBA" id="ARBA00022806"/>
    </source>
</evidence>
<sequence length="809" mass="90322">MHPAEDFQLARQMRRKFIMHVGPTNSGKTHHALRALAASKIGVYAGPLRLLAYEIWERLNLGQIAPLGATEEQMAAAAAFGPSMDNPFARRCNMITGEEQKIVGLGSTTITSCTVEMLQISLQPDVAVIDEIQMIADRDRGAGWTRAVLGLCAKEIHLCGEETAVPLIRELLKETGDEIVVNRYQRLTPLEVEEKSLEGDLSRVQKGDCIVAFSRTAIFSLKKQVEMHTGMRCAVVYGKLPPEIRSEQAALFNDPDSGYDVLIGSDAIGMGLNLKIRRVIFESVSKYDGQRGLVTLSVSQMKQIAGRAGRFGMHNADETPGGFVTTLRKEDLPILRKTLALQLPPLLYARNLPPKVDFSQMISHLPANATTETSHLALVHAGLGPSQGYFTLSDRAFIIQAPFPWRDRTALDAINAFIATYYERMHVDLASVMRQLGYLEMLENAETAMRSQGGRGVDGRRFKHALQLPQLETFHKILVAYMWLSFRNPVSYPSQQEAMDLKERLEHSLHWCLQEMTRYEGDSSMQMQKRKVVPIEFKTRREFASCVHHHKPHLQPAILETISGSYRRVQINSITLQPCDSPPAPSSFVSSLWASFPPFSFVRALPALPNSDPGAKPASLLGRSYTRRTADSFAVSVFGPRQLGSEAPIDDPRPLGRAARFQISQHRASSTPGFVRADKGDETQSRDGQGSVEGREILLSHQQLVPSSASSLSSSSTTPRHSYFDVYSIAASAEHHSEFRDSWLWISRGGEVEVKVEEDDDEDIESKVETQRAQAEGHTRIHRVTRSAHDFPIHDRTMHELEFSRTRYT</sequence>
<keyword evidence="5 12" id="KW-0347">Helicase</keyword>
<evidence type="ECO:0000256" key="1">
    <source>
        <dbReference type="ARBA" id="ARBA00004173"/>
    </source>
</evidence>
<dbReference type="Proteomes" id="UP000620124">
    <property type="component" value="Unassembled WGS sequence"/>
</dbReference>
<protein>
    <recommendedName>
        <fullName evidence="2">RNA helicase</fullName>
        <ecNumber evidence="2">3.6.4.13</ecNumber>
    </recommendedName>
</protein>
<feature type="domain" description="Helicase C-terminal" evidence="11">
    <location>
        <begin position="167"/>
        <end position="360"/>
    </location>
</feature>
<dbReference type="Pfam" id="PF12513">
    <property type="entry name" value="SUV3_C"/>
    <property type="match status" value="1"/>
</dbReference>
<keyword evidence="8" id="KW-0496">Mitochondrion</keyword>
<dbReference type="SUPFAM" id="SSF52540">
    <property type="entry name" value="P-loop containing nucleoside triphosphate hydrolases"/>
    <property type="match status" value="1"/>
</dbReference>
<keyword evidence="4" id="KW-0378">Hydrolase</keyword>
<keyword evidence="13" id="KW-1185">Reference proteome</keyword>
<keyword evidence="6" id="KW-0067">ATP-binding</keyword>
<dbReference type="Gene3D" id="3.40.50.300">
    <property type="entry name" value="P-loop containing nucleotide triphosphate hydrolases"/>
    <property type="match status" value="2"/>
</dbReference>
<dbReference type="OrthoDB" id="6692397at2759"/>
<dbReference type="SMART" id="SM00490">
    <property type="entry name" value="HELICc"/>
    <property type="match status" value="1"/>
</dbReference>